<accession>A0A5K7X944</accession>
<reference evidence="3" key="1">
    <citation type="submission" date="2019-10" db="EMBL/GenBank/DDBJ databases">
        <title>Lacipirellula parvula gen. nov., sp. nov., representing a lineage of planctomycetes widespread in freshwater anoxic habitats, and description of the family Lacipirellulaceae.</title>
        <authorList>
            <person name="Dedysh S.N."/>
            <person name="Kulichevskaya I.S."/>
            <person name="Beletsky A.V."/>
            <person name="Rakitin A.L."/>
            <person name="Mardanov A.V."/>
            <person name="Ivanova A.A."/>
            <person name="Saltykova V.X."/>
            <person name="Rijpstra W.I.C."/>
            <person name="Sinninghe Damste J.S."/>
            <person name="Ravin N.V."/>
        </authorList>
    </citation>
    <scope>NUCLEOTIDE SEQUENCE [LARGE SCALE GENOMIC DNA]</scope>
    <source>
        <strain evidence="3">PX69</strain>
    </source>
</reference>
<evidence type="ECO:0008006" key="4">
    <source>
        <dbReference type="Google" id="ProtNLM"/>
    </source>
</evidence>
<proteinExistence type="predicted"/>
<organism evidence="2 3">
    <name type="scientific">Lacipirellula parvula</name>
    <dbReference type="NCBI Taxonomy" id="2650471"/>
    <lineage>
        <taxon>Bacteria</taxon>
        <taxon>Pseudomonadati</taxon>
        <taxon>Planctomycetota</taxon>
        <taxon>Planctomycetia</taxon>
        <taxon>Pirellulales</taxon>
        <taxon>Lacipirellulaceae</taxon>
        <taxon>Lacipirellula</taxon>
    </lineage>
</organism>
<name>A0A5K7X944_9BACT</name>
<dbReference type="EMBL" id="AP021861">
    <property type="protein sequence ID" value="BBO32407.1"/>
    <property type="molecule type" value="Genomic_DNA"/>
</dbReference>
<feature type="transmembrane region" description="Helical" evidence="1">
    <location>
        <begin position="29"/>
        <end position="48"/>
    </location>
</feature>
<protein>
    <recommendedName>
        <fullName evidence="4">DUF3309 domain-containing protein</fullName>
    </recommendedName>
</protein>
<keyword evidence="1" id="KW-0472">Membrane</keyword>
<keyword evidence="1" id="KW-0812">Transmembrane</keyword>
<dbReference type="Pfam" id="PF11752">
    <property type="entry name" value="DUF3309"/>
    <property type="match status" value="1"/>
</dbReference>
<evidence type="ECO:0000313" key="3">
    <source>
        <dbReference type="Proteomes" id="UP000326837"/>
    </source>
</evidence>
<keyword evidence="1" id="KW-1133">Transmembrane helix</keyword>
<dbReference type="Proteomes" id="UP000326837">
    <property type="component" value="Chromosome"/>
</dbReference>
<dbReference type="AlphaFoldDB" id="A0A5K7X944"/>
<evidence type="ECO:0000313" key="2">
    <source>
        <dbReference type="EMBL" id="BBO32407.1"/>
    </source>
</evidence>
<dbReference type="InterPro" id="IPR021738">
    <property type="entry name" value="DUF3309"/>
</dbReference>
<dbReference type="KEGG" id="lpav:PLANPX_2019"/>
<gene>
    <name evidence="2" type="ORF">PLANPX_2019</name>
</gene>
<keyword evidence="3" id="KW-1185">Reference proteome</keyword>
<sequence>MIGTILLIVVILLLLGAVPRWPHSTNWGYGPSGLLSVVAVILLVLILMGQLPF</sequence>
<dbReference type="RefSeq" id="WP_152098382.1">
    <property type="nucleotide sequence ID" value="NZ_AP021861.1"/>
</dbReference>
<evidence type="ECO:0000256" key="1">
    <source>
        <dbReference type="SAM" id="Phobius"/>
    </source>
</evidence>